<feature type="transmembrane region" description="Helical" evidence="6">
    <location>
        <begin position="16"/>
        <end position="39"/>
    </location>
</feature>
<dbReference type="RefSeq" id="WP_379787794.1">
    <property type="nucleotide sequence ID" value="NZ_JBHSHL010000014.1"/>
</dbReference>
<feature type="transmembrane region" description="Helical" evidence="6">
    <location>
        <begin position="281"/>
        <end position="298"/>
    </location>
</feature>
<comment type="subcellular location">
    <subcellularLocation>
        <location evidence="1">Membrane</location>
        <topology evidence="1">Multi-pass membrane protein</topology>
    </subcellularLocation>
</comment>
<sequence length="375" mass="42094">MKSKTGATDKLKNFEFTIFFTVIGLFLLGIVLLMSATHLNDLKRIIIQFATFLIGFGFLAATSLFDYMRIKKYHRYIYGLCIFLLLLVWIPGIRRPQFGAYSWVSMFGVFNLQTSEIVKPLFILLYAAYLEDKKGRISEMGDLVKALLFPVPILLLIFIQPDLGGTIVFLCIMFGMLFVAGLDIKLILLGFTSFILSFPLIYKFALKPHQVKRLNDYVNILLNPSDLSTLYTENLQVIQSITAIGSGGVFGKGWMKGTYSQYGFIPVASSDFLFSVAGEEFGFIGMSIILLLFFIFLIRILRIAVLSKDFYGTLICIGSFSMFFYQVVQNIGMTIGIIPVTGLTLPFVSYGGSSMISAMMTVSLVLNVSKNRKQF</sequence>
<keyword evidence="2 6" id="KW-0812">Transmembrane</keyword>
<evidence type="ECO:0000256" key="5">
    <source>
        <dbReference type="ARBA" id="ARBA00023136"/>
    </source>
</evidence>
<keyword evidence="4 6" id="KW-1133">Transmembrane helix</keyword>
<feature type="transmembrane region" description="Helical" evidence="6">
    <location>
        <begin position="348"/>
        <end position="368"/>
    </location>
</feature>
<keyword evidence="5 6" id="KW-0472">Membrane</keyword>
<dbReference type="Pfam" id="PF01098">
    <property type="entry name" value="FTSW_RODA_SPOVE"/>
    <property type="match status" value="1"/>
</dbReference>
<feature type="transmembrane region" description="Helical" evidence="6">
    <location>
        <begin position="45"/>
        <end position="64"/>
    </location>
</feature>
<accession>A0ABV9QKB6</accession>
<organism evidence="7 8">
    <name type="scientific">Filifactor villosus</name>
    <dbReference type="NCBI Taxonomy" id="29374"/>
    <lineage>
        <taxon>Bacteria</taxon>
        <taxon>Bacillati</taxon>
        <taxon>Bacillota</taxon>
        <taxon>Clostridia</taxon>
        <taxon>Peptostreptococcales</taxon>
        <taxon>Filifactoraceae</taxon>
        <taxon>Filifactor</taxon>
    </lineage>
</organism>
<feature type="transmembrane region" description="Helical" evidence="6">
    <location>
        <begin position="100"/>
        <end position="130"/>
    </location>
</feature>
<dbReference type="PANTHER" id="PTHR30474">
    <property type="entry name" value="CELL CYCLE PROTEIN"/>
    <property type="match status" value="1"/>
</dbReference>
<dbReference type="PROSITE" id="PS00428">
    <property type="entry name" value="FTSW_RODA_SPOVE"/>
    <property type="match status" value="1"/>
</dbReference>
<feature type="transmembrane region" description="Helical" evidence="6">
    <location>
        <begin position="187"/>
        <end position="205"/>
    </location>
</feature>
<feature type="transmembrane region" description="Helical" evidence="6">
    <location>
        <begin position="310"/>
        <end position="328"/>
    </location>
</feature>
<feature type="transmembrane region" description="Helical" evidence="6">
    <location>
        <begin position="142"/>
        <end position="159"/>
    </location>
</feature>
<feature type="transmembrane region" description="Helical" evidence="6">
    <location>
        <begin position="165"/>
        <end position="182"/>
    </location>
</feature>
<proteinExistence type="predicted"/>
<keyword evidence="3" id="KW-0133">Cell shape</keyword>
<evidence type="ECO:0000256" key="6">
    <source>
        <dbReference type="SAM" id="Phobius"/>
    </source>
</evidence>
<evidence type="ECO:0000256" key="3">
    <source>
        <dbReference type="ARBA" id="ARBA00022960"/>
    </source>
</evidence>
<name>A0ABV9QKB6_9FIRM</name>
<reference evidence="8" key="1">
    <citation type="journal article" date="2019" name="Int. J. Syst. Evol. Microbiol.">
        <title>The Global Catalogue of Microorganisms (GCM) 10K type strain sequencing project: providing services to taxonomists for standard genome sequencing and annotation.</title>
        <authorList>
            <consortium name="The Broad Institute Genomics Platform"/>
            <consortium name="The Broad Institute Genome Sequencing Center for Infectious Disease"/>
            <person name="Wu L."/>
            <person name="Ma J."/>
        </authorList>
    </citation>
    <scope>NUCLEOTIDE SEQUENCE [LARGE SCALE GENOMIC DNA]</scope>
    <source>
        <strain evidence="8">CCUG 46385</strain>
    </source>
</reference>
<evidence type="ECO:0000256" key="4">
    <source>
        <dbReference type="ARBA" id="ARBA00022989"/>
    </source>
</evidence>
<evidence type="ECO:0000256" key="1">
    <source>
        <dbReference type="ARBA" id="ARBA00004141"/>
    </source>
</evidence>
<keyword evidence="8" id="KW-1185">Reference proteome</keyword>
<protein>
    <submittedName>
        <fullName evidence="7">FtsW/RodA/SpoVE family cell cycle protein</fullName>
    </submittedName>
</protein>
<comment type="caution">
    <text evidence="7">The sequence shown here is derived from an EMBL/GenBank/DDBJ whole genome shotgun (WGS) entry which is preliminary data.</text>
</comment>
<evidence type="ECO:0000256" key="2">
    <source>
        <dbReference type="ARBA" id="ARBA00022692"/>
    </source>
</evidence>
<evidence type="ECO:0000313" key="8">
    <source>
        <dbReference type="Proteomes" id="UP001595916"/>
    </source>
</evidence>
<dbReference type="InterPro" id="IPR001182">
    <property type="entry name" value="FtsW/RodA"/>
</dbReference>
<gene>
    <name evidence="7" type="ORF">ACFO4R_04255</name>
</gene>
<dbReference type="EMBL" id="JBHSHL010000014">
    <property type="protein sequence ID" value="MFC4804288.1"/>
    <property type="molecule type" value="Genomic_DNA"/>
</dbReference>
<feature type="transmembrane region" description="Helical" evidence="6">
    <location>
        <begin position="76"/>
        <end position="94"/>
    </location>
</feature>
<evidence type="ECO:0000313" key="7">
    <source>
        <dbReference type="EMBL" id="MFC4804288.1"/>
    </source>
</evidence>
<dbReference type="InterPro" id="IPR018365">
    <property type="entry name" value="Cell_cycle_FtsW-rel_CS"/>
</dbReference>
<dbReference type="Proteomes" id="UP001595916">
    <property type="component" value="Unassembled WGS sequence"/>
</dbReference>
<dbReference type="PANTHER" id="PTHR30474:SF1">
    <property type="entry name" value="PEPTIDOGLYCAN GLYCOSYLTRANSFERASE MRDB"/>
    <property type="match status" value="1"/>
</dbReference>